<accession>A0A4R4W2X1</accession>
<keyword evidence="3" id="KW-1185">Reference proteome</keyword>
<dbReference type="AlphaFoldDB" id="A0A4R4W2X1"/>
<evidence type="ECO:0000313" key="2">
    <source>
        <dbReference type="EMBL" id="TDD12888.1"/>
    </source>
</evidence>
<feature type="region of interest" description="Disordered" evidence="1">
    <location>
        <begin position="1"/>
        <end position="94"/>
    </location>
</feature>
<proteinExistence type="predicted"/>
<gene>
    <name evidence="2" type="ORF">E1294_43135</name>
</gene>
<evidence type="ECO:0000256" key="1">
    <source>
        <dbReference type="SAM" id="MobiDB-lite"/>
    </source>
</evidence>
<sequence>MSARRTAERAAEALLGRRSEATDLSPGSAALAGAGPDAGQLATMHSFSRPVTEPRPEEKASMDDQRVDDRDDEGRSRRERTAAHRLAARHGDAAARRAAARDVGYALPTLEAVERVALALQHPPDPHGPEAAPGDVDDALALLGHARAMLDHYELHLLDAARAAGRDWATIGVLLSGPENMPGGDQARARHAELLRAFPGHRAGAATAAVPEDASPSAATDGALAGLRATTVPLPVHACGIARGVCPEHGATLALEADLTRCQECDATWPGDRLNRPCPEPITRTEEARYLRRTGMCAGHAVALAAVYGIETEPLRPGPSAPDAGAWDDGGEAARYVRSHYRLPPAKRNARITVQGRVGTVLGFRGGYLRTRFDDEPASRVLCHPTAGVTYAGPGERTGQAPTAAPPGRKNGTSR</sequence>
<dbReference type="EMBL" id="SMKP01000194">
    <property type="protein sequence ID" value="TDD12888.1"/>
    <property type="molecule type" value="Genomic_DNA"/>
</dbReference>
<reference evidence="2 3" key="1">
    <citation type="submission" date="2019-03" db="EMBL/GenBank/DDBJ databases">
        <title>Draft genome sequences of novel Actinobacteria.</title>
        <authorList>
            <person name="Sahin N."/>
            <person name="Ay H."/>
            <person name="Saygin H."/>
        </authorList>
    </citation>
    <scope>NUCLEOTIDE SEQUENCE [LARGE SCALE GENOMIC DNA]</scope>
    <source>
        <strain evidence="2 3">KC712</strain>
    </source>
</reference>
<feature type="compositionally biased region" description="Basic and acidic residues" evidence="1">
    <location>
        <begin position="52"/>
        <end position="82"/>
    </location>
</feature>
<feature type="compositionally biased region" description="Basic and acidic residues" evidence="1">
    <location>
        <begin position="1"/>
        <end position="21"/>
    </location>
</feature>
<dbReference type="RefSeq" id="WP_132517091.1">
    <property type="nucleotide sequence ID" value="NZ_SMKP01000194.1"/>
</dbReference>
<organism evidence="2 3">
    <name type="scientific">Nonomuraea diastatica</name>
    <dbReference type="NCBI Taxonomy" id="1848329"/>
    <lineage>
        <taxon>Bacteria</taxon>
        <taxon>Bacillati</taxon>
        <taxon>Actinomycetota</taxon>
        <taxon>Actinomycetes</taxon>
        <taxon>Streptosporangiales</taxon>
        <taxon>Streptosporangiaceae</taxon>
        <taxon>Nonomuraea</taxon>
    </lineage>
</organism>
<name>A0A4R4W2X1_9ACTN</name>
<feature type="compositionally biased region" description="Low complexity" evidence="1">
    <location>
        <begin position="23"/>
        <end position="39"/>
    </location>
</feature>
<protein>
    <submittedName>
        <fullName evidence="2">Uncharacterized protein</fullName>
    </submittedName>
</protein>
<comment type="caution">
    <text evidence="2">The sequence shown here is derived from an EMBL/GenBank/DDBJ whole genome shotgun (WGS) entry which is preliminary data.</text>
</comment>
<dbReference type="OrthoDB" id="4551289at2"/>
<dbReference type="Proteomes" id="UP000294543">
    <property type="component" value="Unassembled WGS sequence"/>
</dbReference>
<evidence type="ECO:0000313" key="3">
    <source>
        <dbReference type="Proteomes" id="UP000294543"/>
    </source>
</evidence>
<feature type="region of interest" description="Disordered" evidence="1">
    <location>
        <begin position="390"/>
        <end position="415"/>
    </location>
</feature>